<dbReference type="InterPro" id="IPR016035">
    <property type="entry name" value="Acyl_Trfase/lysoPLipase"/>
</dbReference>
<sequence length="332" mass="33698">MTHDTVRGNPGRPVALLLPGQGSQHVRMAAGLAGAEPVFDRAMGEALAALGESGAGLRSAWLHEDRPSVIDHVTHSQPLLFALDYALGKLVLSWGVRPVALLGHSIGEVAAAVLAGVFTLADAAAMVHDRVGRLAAAPPGGMVAVAASPQEVAPFLGDGVVVGAVNAPRQTVLAGPDGPLRAAADALRGAGFIARPVAATTAFHSPVLAPALRGAAEAIAALPVAAPRIPVVSGYTGRRLSLQEAAEPDFWARQPMAPVMFWPALEFLLAEDLLLIEAGPGQGLAQLARRHPAVRSGRSAVLALLPPGPGPGDADRAAVRAAAAVLGRPVAV</sequence>
<reference evidence="5" key="1">
    <citation type="journal article" date="2019" name="Int. J. Syst. Evol. Microbiol.">
        <title>The Global Catalogue of Microorganisms (GCM) 10K type strain sequencing project: providing services to taxonomists for standard genome sequencing and annotation.</title>
        <authorList>
            <consortium name="The Broad Institute Genomics Platform"/>
            <consortium name="The Broad Institute Genome Sequencing Center for Infectious Disease"/>
            <person name="Wu L."/>
            <person name="Ma J."/>
        </authorList>
    </citation>
    <scope>NUCLEOTIDE SEQUENCE [LARGE SCALE GENOMIC DNA]</scope>
    <source>
        <strain evidence="5">JCM 4542</strain>
    </source>
</reference>
<evidence type="ECO:0000313" key="5">
    <source>
        <dbReference type="Proteomes" id="UP001500886"/>
    </source>
</evidence>
<proteinExistence type="predicted"/>
<dbReference type="SUPFAM" id="SSF55048">
    <property type="entry name" value="Probable ACP-binding domain of malonyl-CoA ACP transacylase"/>
    <property type="match status" value="1"/>
</dbReference>
<evidence type="ECO:0000256" key="1">
    <source>
        <dbReference type="ARBA" id="ARBA00022450"/>
    </source>
</evidence>
<dbReference type="InterPro" id="IPR001227">
    <property type="entry name" value="Ac_transferase_dom_sf"/>
</dbReference>
<dbReference type="Pfam" id="PF00698">
    <property type="entry name" value="Acyl_transf_1"/>
    <property type="match status" value="1"/>
</dbReference>
<accession>A0ABP6GDU3</accession>
<dbReference type="Gene3D" id="3.30.70.250">
    <property type="entry name" value="Malonyl-CoA ACP transacylase, ACP-binding"/>
    <property type="match status" value="1"/>
</dbReference>
<keyword evidence="2" id="KW-0597">Phosphoprotein</keyword>
<dbReference type="Gene3D" id="3.30.70.3290">
    <property type="match status" value="1"/>
</dbReference>
<name>A0ABP6GDU3_9ACTN</name>
<dbReference type="EMBL" id="BAAASL010000013">
    <property type="protein sequence ID" value="GAA2719582.1"/>
    <property type="molecule type" value="Genomic_DNA"/>
</dbReference>
<dbReference type="RefSeq" id="WP_344436602.1">
    <property type="nucleotide sequence ID" value="NZ_BAAASL010000013.1"/>
</dbReference>
<comment type="caution">
    <text evidence="4">The sequence shown here is derived from an EMBL/GenBank/DDBJ whole genome shotgun (WGS) entry which is preliminary data.</text>
</comment>
<organism evidence="4 5">
    <name type="scientific">Streptomyces luteosporeus</name>
    <dbReference type="NCBI Taxonomy" id="173856"/>
    <lineage>
        <taxon>Bacteria</taxon>
        <taxon>Bacillati</taxon>
        <taxon>Actinomycetota</taxon>
        <taxon>Actinomycetes</taxon>
        <taxon>Kitasatosporales</taxon>
        <taxon>Streptomycetaceae</taxon>
        <taxon>Streptomyces</taxon>
    </lineage>
</organism>
<feature type="domain" description="Malonyl-CoA:ACP transacylase (MAT)" evidence="3">
    <location>
        <begin position="17"/>
        <end position="309"/>
    </location>
</feature>
<evidence type="ECO:0000313" key="4">
    <source>
        <dbReference type="EMBL" id="GAA2719582.1"/>
    </source>
</evidence>
<dbReference type="SUPFAM" id="SSF52151">
    <property type="entry name" value="FabD/lysophospholipase-like"/>
    <property type="match status" value="1"/>
</dbReference>
<keyword evidence="5" id="KW-1185">Reference proteome</keyword>
<evidence type="ECO:0000256" key="2">
    <source>
        <dbReference type="ARBA" id="ARBA00022553"/>
    </source>
</evidence>
<dbReference type="PANTHER" id="PTHR43775:SF37">
    <property type="entry name" value="SI:DKEY-61P9.11"/>
    <property type="match status" value="1"/>
</dbReference>
<dbReference type="PANTHER" id="PTHR43775">
    <property type="entry name" value="FATTY ACID SYNTHASE"/>
    <property type="match status" value="1"/>
</dbReference>
<dbReference type="InterPro" id="IPR016036">
    <property type="entry name" value="Malonyl_transacylase_ACP-bd"/>
</dbReference>
<dbReference type="Gene3D" id="3.40.366.10">
    <property type="entry name" value="Malonyl-Coenzyme A Acyl Carrier Protein, domain 2"/>
    <property type="match status" value="1"/>
</dbReference>
<dbReference type="InterPro" id="IPR014043">
    <property type="entry name" value="Acyl_transferase_dom"/>
</dbReference>
<dbReference type="InterPro" id="IPR050091">
    <property type="entry name" value="PKS_NRPS_Biosynth_Enz"/>
</dbReference>
<evidence type="ECO:0000259" key="3">
    <source>
        <dbReference type="SMART" id="SM00827"/>
    </source>
</evidence>
<dbReference type="SMART" id="SM00827">
    <property type="entry name" value="PKS_AT"/>
    <property type="match status" value="1"/>
</dbReference>
<protein>
    <recommendedName>
        <fullName evidence="3">Malonyl-CoA:ACP transacylase (MAT) domain-containing protein</fullName>
    </recommendedName>
</protein>
<gene>
    <name evidence="4" type="ORF">GCM10010315_38030</name>
</gene>
<dbReference type="Proteomes" id="UP001500886">
    <property type="component" value="Unassembled WGS sequence"/>
</dbReference>
<keyword evidence="1" id="KW-0596">Phosphopantetheine</keyword>